<dbReference type="PATRIC" id="fig|1855411.3.peg.505"/>
<dbReference type="KEGG" id="hhsr:HSR6_0493"/>
<dbReference type="AlphaFoldDB" id="A0A1D8S2Y0"/>
<dbReference type="InterPro" id="IPR004045">
    <property type="entry name" value="Glutathione_S-Trfase_N"/>
</dbReference>
<feature type="domain" description="GST N-terminal" evidence="1">
    <location>
        <begin position="1"/>
        <end position="79"/>
    </location>
</feature>
<reference evidence="3" key="3">
    <citation type="journal article" date="2017" name="ISME J.">
        <title>Discovery of anaerobic lithoheterotrophic haloarchaea, ubiquitous in hypersaline habitats.</title>
        <authorList>
            <person name="Sorokin D.Y."/>
            <person name="Messina E."/>
            <person name="Smedile F."/>
            <person name="Roman P."/>
            <person name="Damste J.S.S."/>
            <person name="Ciordia S."/>
            <person name="Mena M.C."/>
            <person name="Ferrer M."/>
            <person name="Golyshin P.N."/>
            <person name="Kublanov I.V."/>
            <person name="Samarov N.I."/>
            <person name="Toshchakov S.V."/>
            <person name="La Cono V."/>
            <person name="Yakimov M.M."/>
        </authorList>
    </citation>
    <scope>NUCLEOTIDE SEQUENCE</scope>
    <source>
        <strain evidence="3">HSR6</strain>
    </source>
</reference>
<evidence type="ECO:0000313" key="4">
    <source>
        <dbReference type="Proteomes" id="UP000185608"/>
    </source>
</evidence>
<keyword evidence="5" id="KW-1185">Reference proteome</keyword>
<organism evidence="2 4">
    <name type="scientific">Halodesulfurarchaeum formicicum</name>
    <dbReference type="NCBI Taxonomy" id="1873524"/>
    <lineage>
        <taxon>Archaea</taxon>
        <taxon>Methanobacteriati</taxon>
        <taxon>Methanobacteriota</taxon>
        <taxon>Stenosarchaea group</taxon>
        <taxon>Halobacteria</taxon>
        <taxon>Halobacteriales</taxon>
        <taxon>Halobacteriaceae</taxon>
        <taxon>Halodesulfurarchaeum</taxon>
    </lineage>
</organism>
<evidence type="ECO:0000313" key="5">
    <source>
        <dbReference type="Proteomes" id="UP000186165"/>
    </source>
</evidence>
<gene>
    <name evidence="3" type="ORF">HSR6_0493</name>
    <name evidence="2" type="ORF">HTSR_0509</name>
</gene>
<dbReference type="Gene3D" id="3.40.30.10">
    <property type="entry name" value="Glutaredoxin"/>
    <property type="match status" value="1"/>
</dbReference>
<dbReference type="Proteomes" id="UP000185608">
    <property type="component" value="Chromosome"/>
</dbReference>
<proteinExistence type="predicted"/>
<accession>A0A1D8S2Y0</accession>
<dbReference type="PROSITE" id="PS50404">
    <property type="entry name" value="GST_NTER"/>
    <property type="match status" value="1"/>
</dbReference>
<dbReference type="InterPro" id="IPR036249">
    <property type="entry name" value="Thioredoxin-like_sf"/>
</dbReference>
<evidence type="ECO:0000313" key="3">
    <source>
        <dbReference type="EMBL" id="APE94956.1"/>
    </source>
</evidence>
<dbReference type="CDD" id="cd02976">
    <property type="entry name" value="NrdH"/>
    <property type="match status" value="1"/>
</dbReference>
<reference evidence="5" key="2">
    <citation type="submission" date="2016-08" db="EMBL/GenBank/DDBJ databases">
        <title>Discovery of first anaerobic lithoheterotrophic haloarchae widely represented in hypersaline habitats.</title>
        <authorList>
            <person name="Sorokin D.Y."/>
            <person name="Kublanov I.V."/>
            <person name="Roman P."/>
            <person name="Sinninghe Damste J.S."/>
            <person name="Golyshin P.N."/>
            <person name="Rojo D."/>
            <person name="Ciordia S."/>
            <person name="Mena Md.C."/>
            <person name="Ferrer M."/>
            <person name="Smedile F."/>
            <person name="Messina E."/>
            <person name="La Cono V."/>
            <person name="Yakimov M.M."/>
        </authorList>
    </citation>
    <scope>NUCLEOTIDE SEQUENCE [LARGE SCALE GENOMIC DNA]</scope>
    <source>
        <strain evidence="5">HSR6</strain>
    </source>
</reference>
<evidence type="ECO:0000313" key="2">
    <source>
        <dbReference type="EMBL" id="AOW79706.1"/>
    </source>
</evidence>
<dbReference type="PROSITE" id="PS51354">
    <property type="entry name" value="GLUTAREDOXIN_2"/>
    <property type="match status" value="1"/>
</dbReference>
<dbReference type="EMBL" id="CP016070">
    <property type="protein sequence ID" value="AOW79706.1"/>
    <property type="molecule type" value="Genomic_DNA"/>
</dbReference>
<dbReference type="GeneID" id="30417016"/>
<dbReference type="SUPFAM" id="SSF52833">
    <property type="entry name" value="Thioredoxin-like"/>
    <property type="match status" value="1"/>
</dbReference>
<dbReference type="Proteomes" id="UP000186165">
    <property type="component" value="Chromosome"/>
</dbReference>
<reference evidence="2 4" key="1">
    <citation type="submission" date="2016-06" db="EMBL/GenBank/DDBJ databases">
        <title>Discovery of anaerobic lithoheterotrophic haloarchaeon capable of sulfur respiration by hydrogen and formate.</title>
        <authorList>
            <person name="Sorokin D.Y."/>
            <person name="Kublanov I.V."/>
            <person name="Roman P."/>
            <person name="Sinninghe Damste J.S."/>
            <person name="Golyshin P.N."/>
            <person name="Rojo D."/>
            <person name="Ciordia S."/>
            <person name="Mena Md.C."/>
            <person name="Ferrer M."/>
            <person name="Smedile F."/>
            <person name="Messina E."/>
            <person name="La Cono V."/>
            <person name="Yakimov M.M."/>
        </authorList>
    </citation>
    <scope>NUCLEOTIDE SEQUENCE [LARGE SCALE GENOMIC DNA]</scope>
    <source>
        <strain evidence="2 4">HTSR1</strain>
    </source>
</reference>
<dbReference type="EMBL" id="CP016804">
    <property type="protein sequence ID" value="APE94956.1"/>
    <property type="molecule type" value="Genomic_DNA"/>
</dbReference>
<sequence>MTITLYALDGCPACERVMETLDANEIEYEVHWVDALFSERDEVKAVSEQRGVPVLEDDDRSVVMANTDRIIEYVETTLA</sequence>
<dbReference type="OrthoDB" id="73564at2157"/>
<protein>
    <submittedName>
        <fullName evidence="2">Glutaredoxin</fullName>
    </submittedName>
</protein>
<dbReference type="KEGG" id="halh:HTSR_0509"/>
<dbReference type="STRING" id="1873524.HSR6_0493"/>
<dbReference type="RefSeq" id="WP_070364455.1">
    <property type="nucleotide sequence ID" value="NZ_CP016070.1"/>
</dbReference>
<dbReference type="Pfam" id="PF13417">
    <property type="entry name" value="GST_N_3"/>
    <property type="match status" value="1"/>
</dbReference>
<evidence type="ECO:0000259" key="1">
    <source>
        <dbReference type="PROSITE" id="PS50404"/>
    </source>
</evidence>
<accession>A0A1J1A9Z4</accession>
<name>A0A1D8S2Y0_9EURY</name>